<dbReference type="OrthoDB" id="63989at2759"/>
<dbReference type="GO" id="GO:0004674">
    <property type="term" value="F:protein serine/threonine kinase activity"/>
    <property type="evidence" value="ECO:0007669"/>
    <property type="project" value="InterPro"/>
</dbReference>
<dbReference type="KEGG" id="eiv:EIN_447390"/>
<proteinExistence type="predicted"/>
<keyword evidence="3" id="KW-1185">Reference proteome</keyword>
<dbReference type="GO" id="GO:1990604">
    <property type="term" value="C:IRE1-TRAF2-ASK1 complex"/>
    <property type="evidence" value="ECO:0007669"/>
    <property type="project" value="TreeGrafter"/>
</dbReference>
<dbReference type="InterPro" id="IPR045133">
    <property type="entry name" value="IRE1/2-like"/>
</dbReference>
<reference evidence="2 3" key="1">
    <citation type="submission" date="2012-10" db="EMBL/GenBank/DDBJ databases">
        <authorList>
            <person name="Zafar N."/>
            <person name="Inman J."/>
            <person name="Hall N."/>
            <person name="Lorenzi H."/>
            <person name="Caler E."/>
        </authorList>
    </citation>
    <scope>NUCLEOTIDE SEQUENCE [LARGE SCALE GENOMIC DNA]</scope>
    <source>
        <strain evidence="2 3">IP1</strain>
    </source>
</reference>
<dbReference type="InterPro" id="IPR000719">
    <property type="entry name" value="Prot_kinase_dom"/>
</dbReference>
<dbReference type="EMBL" id="KB206681">
    <property type="protein sequence ID" value="ELP89078.1"/>
    <property type="molecule type" value="Genomic_DNA"/>
</dbReference>
<dbReference type="InterPro" id="IPR011009">
    <property type="entry name" value="Kinase-like_dom_sf"/>
</dbReference>
<evidence type="ECO:0000313" key="2">
    <source>
        <dbReference type="EMBL" id="ELP89078.1"/>
    </source>
</evidence>
<dbReference type="GO" id="GO:0051082">
    <property type="term" value="F:unfolded protein binding"/>
    <property type="evidence" value="ECO:0007669"/>
    <property type="project" value="TreeGrafter"/>
</dbReference>
<dbReference type="SUPFAM" id="SSF56112">
    <property type="entry name" value="Protein kinase-like (PK-like)"/>
    <property type="match status" value="1"/>
</dbReference>
<accession>L7FNV5</accession>
<dbReference type="RefSeq" id="XP_004255849.1">
    <property type="nucleotide sequence ID" value="XM_004255801.1"/>
</dbReference>
<gene>
    <name evidence="2" type="ORF">EIN_447390</name>
</gene>
<dbReference type="PANTHER" id="PTHR13954">
    <property type="entry name" value="IRE1-RELATED"/>
    <property type="match status" value="1"/>
</dbReference>
<organism evidence="2 3">
    <name type="scientific">Entamoeba invadens IP1</name>
    <dbReference type="NCBI Taxonomy" id="370355"/>
    <lineage>
        <taxon>Eukaryota</taxon>
        <taxon>Amoebozoa</taxon>
        <taxon>Evosea</taxon>
        <taxon>Archamoebae</taxon>
        <taxon>Mastigamoebida</taxon>
        <taxon>Entamoebidae</taxon>
        <taxon>Entamoeba</taxon>
    </lineage>
</organism>
<dbReference type="PANTHER" id="PTHR13954:SF6">
    <property type="entry name" value="NON-SPECIFIC SERINE_THREONINE PROTEIN KINASE"/>
    <property type="match status" value="1"/>
</dbReference>
<dbReference type="GO" id="GO:0036498">
    <property type="term" value="P:IRE1-mediated unfolded protein response"/>
    <property type="evidence" value="ECO:0007669"/>
    <property type="project" value="TreeGrafter"/>
</dbReference>
<dbReference type="GeneID" id="14888072"/>
<protein>
    <recommendedName>
        <fullName evidence="1">Protein kinase domain-containing protein</fullName>
    </recommendedName>
</protein>
<feature type="domain" description="Protein kinase" evidence="1">
    <location>
        <begin position="1"/>
        <end position="159"/>
    </location>
</feature>
<name>L7FNV5_ENTIV</name>
<dbReference type="GO" id="GO:0004521">
    <property type="term" value="F:RNA endonuclease activity"/>
    <property type="evidence" value="ECO:0007669"/>
    <property type="project" value="InterPro"/>
</dbReference>
<sequence length="159" mass="18328">MSKTPFFMHHHLATVVAITIDKCIFRNNIKRETLFIFFNSTKTLNSLKFFYFVIKIKIRVIGLKPNDAKLTRIHILIDVQITDLGLAKKVGDASFMCSHGGSAGWQAPEAIRGERLISKVDIFNLGCLFYFIALKRYTFEVLIDRLKNVTQYKIETIPR</sequence>
<dbReference type="VEuPathDB" id="AmoebaDB:EIN_447390"/>
<dbReference type="Pfam" id="PF00069">
    <property type="entry name" value="Pkinase"/>
    <property type="match status" value="1"/>
</dbReference>
<dbReference type="Proteomes" id="UP000014680">
    <property type="component" value="Unassembled WGS sequence"/>
</dbReference>
<evidence type="ECO:0000313" key="3">
    <source>
        <dbReference type="Proteomes" id="UP000014680"/>
    </source>
</evidence>
<evidence type="ECO:0000259" key="1">
    <source>
        <dbReference type="PROSITE" id="PS50011"/>
    </source>
</evidence>
<dbReference type="Gene3D" id="1.10.510.10">
    <property type="entry name" value="Transferase(Phosphotransferase) domain 1"/>
    <property type="match status" value="1"/>
</dbReference>
<dbReference type="PROSITE" id="PS50011">
    <property type="entry name" value="PROTEIN_KINASE_DOM"/>
    <property type="match status" value="1"/>
</dbReference>
<dbReference type="GO" id="GO:0005524">
    <property type="term" value="F:ATP binding"/>
    <property type="evidence" value="ECO:0007669"/>
    <property type="project" value="InterPro"/>
</dbReference>
<dbReference type="AlphaFoldDB" id="L7FNV5"/>